<organism evidence="2 3">
    <name type="scientific">Mycena chlorophos</name>
    <name type="common">Agaric fungus</name>
    <name type="synonym">Agaricus chlorophos</name>
    <dbReference type="NCBI Taxonomy" id="658473"/>
    <lineage>
        <taxon>Eukaryota</taxon>
        <taxon>Fungi</taxon>
        <taxon>Dikarya</taxon>
        <taxon>Basidiomycota</taxon>
        <taxon>Agaricomycotina</taxon>
        <taxon>Agaricomycetes</taxon>
        <taxon>Agaricomycetidae</taxon>
        <taxon>Agaricales</taxon>
        <taxon>Marasmiineae</taxon>
        <taxon>Mycenaceae</taxon>
        <taxon>Mycena</taxon>
    </lineage>
</organism>
<accession>A0ABQ0L3K5</accession>
<evidence type="ECO:0000313" key="2">
    <source>
        <dbReference type="EMBL" id="GAT44396.1"/>
    </source>
</evidence>
<gene>
    <name evidence="2" type="ORF">MCHLO_02025</name>
</gene>
<keyword evidence="3" id="KW-1185">Reference proteome</keyword>
<proteinExistence type="predicted"/>
<sequence>MLAISSRSNREPFKTQDEAATNELEALYSYFQKVELCRGSAESIIAIAISPSQTMPVLQPARIIRAVWTASVKVARRRLTRPHHQYPPRPMAFAKPPTDERRAVALMDGSEATATIWAYLRPGPCRALSNVCCLAPPTHPDAPFLPSHLYRPPSFVSLPTTAHHVPRQPTTQTPPIPPARNVTQIRR</sequence>
<protein>
    <submittedName>
        <fullName evidence="2">Uncharacterized protein</fullName>
    </submittedName>
</protein>
<dbReference type="EMBL" id="DF839699">
    <property type="protein sequence ID" value="GAT44396.1"/>
    <property type="molecule type" value="Genomic_DNA"/>
</dbReference>
<feature type="region of interest" description="Disordered" evidence="1">
    <location>
        <begin position="161"/>
        <end position="187"/>
    </location>
</feature>
<evidence type="ECO:0000313" key="3">
    <source>
        <dbReference type="Proteomes" id="UP000815677"/>
    </source>
</evidence>
<dbReference type="Proteomes" id="UP000815677">
    <property type="component" value="Unassembled WGS sequence"/>
</dbReference>
<evidence type="ECO:0000256" key="1">
    <source>
        <dbReference type="SAM" id="MobiDB-lite"/>
    </source>
</evidence>
<reference evidence="2" key="1">
    <citation type="submission" date="2014-09" db="EMBL/GenBank/DDBJ databases">
        <title>Genome sequence of the luminous mushroom Mycena chlorophos for searching fungal bioluminescence genes.</title>
        <authorList>
            <person name="Tanaka Y."/>
            <person name="Kasuga D."/>
            <person name="Oba Y."/>
            <person name="Hase S."/>
            <person name="Sato K."/>
            <person name="Oba Y."/>
            <person name="Sakakibara Y."/>
        </authorList>
    </citation>
    <scope>NUCLEOTIDE SEQUENCE</scope>
</reference>
<name>A0ABQ0L3K5_MYCCL</name>